<dbReference type="Proteomes" id="UP001320544">
    <property type="component" value="Chromosome"/>
</dbReference>
<evidence type="ECO:0000256" key="3">
    <source>
        <dbReference type="RuleBase" id="RU363013"/>
    </source>
</evidence>
<dbReference type="Pfam" id="PF00121">
    <property type="entry name" value="TIM"/>
    <property type="match status" value="1"/>
</dbReference>
<reference evidence="4 5" key="1">
    <citation type="submission" date="2022-01" db="EMBL/GenBank/DDBJ databases">
        <title>Novel bile acid biosynthetic pathways are enriched in the microbiome of centenarians.</title>
        <authorList>
            <person name="Sato Y."/>
            <person name="Atarashi K."/>
            <person name="Plichta R.D."/>
            <person name="Arai Y."/>
            <person name="Sasajima S."/>
            <person name="Kearney M.S."/>
            <person name="Suda W."/>
            <person name="Takeshita K."/>
            <person name="Sasaki T."/>
            <person name="Okamoto S."/>
            <person name="Skelly N.A."/>
            <person name="Okamura Y."/>
            <person name="Vlamakis H."/>
            <person name="Li Y."/>
            <person name="Tanoue T."/>
            <person name="Takei H."/>
            <person name="Nittono H."/>
            <person name="Narushima S."/>
            <person name="Irie J."/>
            <person name="Itoh H."/>
            <person name="Moriya K."/>
            <person name="Sugiura Y."/>
            <person name="Suematsu M."/>
            <person name="Moritoki N."/>
            <person name="Shibata S."/>
            <person name="Littman R.D."/>
            <person name="Fischbach A.M."/>
            <person name="Uwamino Y."/>
            <person name="Inoue T."/>
            <person name="Honda A."/>
            <person name="Hattori M."/>
            <person name="Murai T."/>
            <person name="Xavier J.R."/>
            <person name="Hirose N."/>
            <person name="Honda K."/>
        </authorList>
    </citation>
    <scope>NUCLEOTIDE SEQUENCE [LARGE SCALE GENOMIC DNA]</scope>
    <source>
        <strain evidence="4 5">CE91-St30</strain>
    </source>
</reference>
<comment type="pathway">
    <text evidence="3">Carbohydrate degradation; glycolysis; D-glyceraldehyde 3-phosphate from glycerone phosphate: step 1/1.</text>
</comment>
<gene>
    <name evidence="4" type="ORF">CE91St30_06580</name>
</gene>
<comment type="subunit">
    <text evidence="3">Homodimer.</text>
</comment>
<dbReference type="InterPro" id="IPR000652">
    <property type="entry name" value="Triosephosphate_isomerase"/>
</dbReference>
<dbReference type="PANTHER" id="PTHR21139">
    <property type="entry name" value="TRIOSEPHOSPHATE ISOMERASE"/>
    <property type="match status" value="1"/>
</dbReference>
<dbReference type="EMBL" id="AP025564">
    <property type="protein sequence ID" value="BDE95325.1"/>
    <property type="molecule type" value="Genomic_DNA"/>
</dbReference>
<dbReference type="RefSeq" id="WP_244411736.1">
    <property type="nucleotide sequence ID" value="NZ_AP025564.1"/>
</dbReference>
<comment type="pathway">
    <text evidence="3">Carbohydrate biosynthesis; gluconeogenesis.</text>
</comment>
<evidence type="ECO:0000313" key="4">
    <source>
        <dbReference type="EMBL" id="BDE95325.1"/>
    </source>
</evidence>
<keyword evidence="3" id="KW-0324">Glycolysis</keyword>
<keyword evidence="3" id="KW-0312">Gluconeogenesis</keyword>
<accession>A0ABN6MBD9</accession>
<name>A0ABN6MBD9_9ACTN</name>
<dbReference type="SUPFAM" id="SSF51351">
    <property type="entry name" value="Triosephosphate isomerase (TIM)"/>
    <property type="match status" value="1"/>
</dbReference>
<protein>
    <recommendedName>
        <fullName evidence="3">Triosephosphate isomerase</fullName>
        <ecNumber evidence="3">5.3.1.1</ecNumber>
    </recommendedName>
</protein>
<comment type="similarity">
    <text evidence="1 3">Belongs to the triosephosphate isomerase family.</text>
</comment>
<dbReference type="PANTHER" id="PTHR21139:SF42">
    <property type="entry name" value="TRIOSEPHOSPHATE ISOMERASE"/>
    <property type="match status" value="1"/>
</dbReference>
<keyword evidence="3" id="KW-0963">Cytoplasm</keyword>
<dbReference type="InterPro" id="IPR035990">
    <property type="entry name" value="TIM_sf"/>
</dbReference>
<evidence type="ECO:0000256" key="2">
    <source>
        <dbReference type="ARBA" id="ARBA00023235"/>
    </source>
</evidence>
<comment type="catalytic activity">
    <reaction evidence="3">
        <text>D-glyceraldehyde 3-phosphate = dihydroxyacetone phosphate</text>
        <dbReference type="Rhea" id="RHEA:18585"/>
        <dbReference type="ChEBI" id="CHEBI:57642"/>
        <dbReference type="ChEBI" id="CHEBI:59776"/>
        <dbReference type="EC" id="5.3.1.1"/>
    </reaction>
</comment>
<proteinExistence type="inferred from homology"/>
<dbReference type="Gene3D" id="3.20.20.70">
    <property type="entry name" value="Aldolase class I"/>
    <property type="match status" value="1"/>
</dbReference>
<comment type="subcellular location">
    <subcellularLocation>
        <location evidence="3">Cytoplasm</location>
    </subcellularLocation>
</comment>
<sequence length="282" mass="30022">MTLRFFCYSFMRVCGAGEVVEDIAAMIEASRAFERKSAMMLFAFVPTPLLAEVLSGVDRSFVKVSAQDIAVPHACEIAGELSLERLLQLDADMALAGSLDRRIALGETDERIARKMDALLRSGLKSVLGVGELSGGGCGDGVTSDLDGAAADLDGAASDLDGAAADRAIEQQIAAGFASVPESAYFRTGVVYQHAWSMGERACKTPRGYVEARLAAIRGALRKAVPDAPIDIPVFYGGCTGEDEAVSYLGEGLFDGIFVDDRQWSPRSFCSVIERVCGCERP</sequence>
<evidence type="ECO:0000313" key="5">
    <source>
        <dbReference type="Proteomes" id="UP001320544"/>
    </source>
</evidence>
<dbReference type="InterPro" id="IPR013785">
    <property type="entry name" value="Aldolase_TIM"/>
</dbReference>
<dbReference type="PROSITE" id="PS51440">
    <property type="entry name" value="TIM_2"/>
    <property type="match status" value="1"/>
</dbReference>
<keyword evidence="5" id="KW-1185">Reference proteome</keyword>
<evidence type="ECO:0000256" key="1">
    <source>
        <dbReference type="ARBA" id="ARBA00007422"/>
    </source>
</evidence>
<dbReference type="EC" id="5.3.1.1" evidence="3"/>
<keyword evidence="2 3" id="KW-0413">Isomerase</keyword>
<organism evidence="4 5">
    <name type="scientific">Raoultibacter timonensis</name>
    <dbReference type="NCBI Taxonomy" id="1907662"/>
    <lineage>
        <taxon>Bacteria</taxon>
        <taxon>Bacillati</taxon>
        <taxon>Actinomycetota</taxon>
        <taxon>Coriobacteriia</taxon>
        <taxon>Eggerthellales</taxon>
        <taxon>Eggerthellaceae</taxon>
        <taxon>Raoultibacter</taxon>
    </lineage>
</organism>